<evidence type="ECO:0000313" key="4">
    <source>
        <dbReference type="Proteomes" id="UP001242995"/>
    </source>
</evidence>
<protein>
    <recommendedName>
        <fullName evidence="5">MarR family transcriptional regulator</fullName>
    </recommendedName>
</protein>
<organism evidence="1 4">
    <name type="scientific">Arthrobacter bambusae</name>
    <dbReference type="NCBI Taxonomy" id="1338426"/>
    <lineage>
        <taxon>Bacteria</taxon>
        <taxon>Bacillati</taxon>
        <taxon>Actinomycetota</taxon>
        <taxon>Actinomycetes</taxon>
        <taxon>Micrococcales</taxon>
        <taxon>Micrococcaceae</taxon>
        <taxon>Arthrobacter</taxon>
    </lineage>
</organism>
<dbReference type="EMBL" id="JAUSRG010000009">
    <property type="protein sequence ID" value="MDP9906068.1"/>
    <property type="molecule type" value="Genomic_DNA"/>
</dbReference>
<evidence type="ECO:0000313" key="1">
    <source>
        <dbReference type="EMBL" id="MDP9906068.1"/>
    </source>
</evidence>
<dbReference type="AlphaFoldDB" id="A0AAW8DE63"/>
<gene>
    <name evidence="1" type="ORF">J2S90_003039</name>
    <name evidence="2" type="ORF">J2S93_003310</name>
</gene>
<name>A0AAW8DE63_9MICC</name>
<dbReference type="Proteomes" id="UP001242995">
    <property type="component" value="Unassembled WGS sequence"/>
</dbReference>
<dbReference type="Proteomes" id="UP001230951">
    <property type="component" value="Unassembled WGS sequence"/>
</dbReference>
<reference evidence="1 3" key="1">
    <citation type="submission" date="2023-07" db="EMBL/GenBank/DDBJ databases">
        <title>Sorghum-associated microbial communities from plants grown in Nebraska, USA.</title>
        <authorList>
            <person name="Schachtman D."/>
        </authorList>
    </citation>
    <scope>NUCLEOTIDE SEQUENCE</scope>
    <source>
        <strain evidence="1">DS1006</strain>
        <strain evidence="2 3">DS1016</strain>
    </source>
</reference>
<dbReference type="RefSeq" id="WP_306962401.1">
    <property type="nucleotide sequence ID" value="NZ_JAUSRG010000009.1"/>
</dbReference>
<proteinExistence type="predicted"/>
<comment type="caution">
    <text evidence="1">The sequence shown here is derived from an EMBL/GenBank/DDBJ whole genome shotgun (WGS) entry which is preliminary data.</text>
</comment>
<dbReference type="EMBL" id="JAUSTF010000008">
    <property type="protein sequence ID" value="MDQ0181871.1"/>
    <property type="molecule type" value="Genomic_DNA"/>
</dbReference>
<accession>A0AAW8DE63</accession>
<keyword evidence="3" id="KW-1185">Reference proteome</keyword>
<evidence type="ECO:0000313" key="3">
    <source>
        <dbReference type="Proteomes" id="UP001230951"/>
    </source>
</evidence>
<sequence>MIALLQTTQPSDKQKTEFDALADDFVTHFKALQVLLREGLGVENEVAA</sequence>
<evidence type="ECO:0000313" key="2">
    <source>
        <dbReference type="EMBL" id="MDQ0181871.1"/>
    </source>
</evidence>
<evidence type="ECO:0008006" key="5">
    <source>
        <dbReference type="Google" id="ProtNLM"/>
    </source>
</evidence>